<dbReference type="AlphaFoldDB" id="A0A7W8Z350"/>
<accession>A0A7W8Z350</accession>
<evidence type="ECO:0000313" key="2">
    <source>
        <dbReference type="Proteomes" id="UP000588112"/>
    </source>
</evidence>
<dbReference type="Proteomes" id="UP000588112">
    <property type="component" value="Unassembled WGS sequence"/>
</dbReference>
<keyword evidence="2" id="KW-1185">Reference proteome</keyword>
<dbReference type="RefSeq" id="WP_184610591.1">
    <property type="nucleotide sequence ID" value="NZ_BOOS01000028.1"/>
</dbReference>
<proteinExistence type="predicted"/>
<evidence type="ECO:0000313" key="1">
    <source>
        <dbReference type="EMBL" id="MBB5626566.1"/>
    </source>
</evidence>
<protein>
    <submittedName>
        <fullName evidence="1">Uncharacterized protein</fullName>
    </submittedName>
</protein>
<comment type="caution">
    <text evidence="1">The sequence shown here is derived from an EMBL/GenBank/DDBJ whole genome shotgun (WGS) entry which is preliminary data.</text>
</comment>
<organism evidence="1 2">
    <name type="scientific">Sphaerisporangium krabiense</name>
    <dbReference type="NCBI Taxonomy" id="763782"/>
    <lineage>
        <taxon>Bacteria</taxon>
        <taxon>Bacillati</taxon>
        <taxon>Actinomycetota</taxon>
        <taxon>Actinomycetes</taxon>
        <taxon>Streptosporangiales</taxon>
        <taxon>Streptosporangiaceae</taxon>
        <taxon>Sphaerisporangium</taxon>
    </lineage>
</organism>
<sequence length="112" mass="12235">MSGYSYTTISMHPGETARVGVSIYPDERASVRYYPAGDDPHAFIGIDYGDAQINIGTTQATKVTDAHVTFARALFDAAARFLTDCERWRDQHARQVIDETAHDDTAAPGKAA</sequence>
<dbReference type="EMBL" id="JACHBR010000001">
    <property type="protein sequence ID" value="MBB5626566.1"/>
    <property type="molecule type" value="Genomic_DNA"/>
</dbReference>
<name>A0A7W8Z350_9ACTN</name>
<gene>
    <name evidence="1" type="ORF">BJ981_002265</name>
</gene>
<reference evidence="1 2" key="1">
    <citation type="submission" date="2020-08" db="EMBL/GenBank/DDBJ databases">
        <title>Sequencing the genomes of 1000 actinobacteria strains.</title>
        <authorList>
            <person name="Klenk H.-P."/>
        </authorList>
    </citation>
    <scope>NUCLEOTIDE SEQUENCE [LARGE SCALE GENOMIC DNA]</scope>
    <source>
        <strain evidence="1 2">DSM 45790</strain>
    </source>
</reference>